<reference evidence="2" key="1">
    <citation type="submission" date="2016-11" db="EMBL/GenBank/DDBJ databases">
        <authorList>
            <person name="Jaros S."/>
            <person name="Januszkiewicz K."/>
            <person name="Wedrychowicz H."/>
        </authorList>
    </citation>
    <scope>NUCLEOTIDE SEQUENCE [LARGE SCALE GENOMIC DNA]</scope>
    <source>
        <strain evidence="2">DSM 19729</strain>
    </source>
</reference>
<evidence type="ECO:0000313" key="4">
    <source>
        <dbReference type="Proteomes" id="UP000237771"/>
    </source>
</evidence>
<reference evidence="1 4" key="3">
    <citation type="submission" date="2018-03" db="EMBL/GenBank/DDBJ databases">
        <title>Genomic Encyclopedia of Archaeal and Bacterial Type Strains, Phase II (KMG-II): from individual species to whole genera.</title>
        <authorList>
            <person name="Goeker M."/>
        </authorList>
    </citation>
    <scope>NUCLEOTIDE SEQUENCE [LARGE SCALE GENOMIC DNA]</scope>
    <source>
        <strain evidence="1 4">DSM 17797</strain>
    </source>
</reference>
<dbReference type="AlphaFoldDB" id="A0A1M5I728"/>
<evidence type="ECO:0008006" key="5">
    <source>
        <dbReference type="Google" id="ProtNLM"/>
    </source>
</evidence>
<dbReference type="Proteomes" id="UP000237771">
    <property type="component" value="Unassembled WGS sequence"/>
</dbReference>
<name>A0A1M5I728_9FLAO</name>
<organism evidence="2 3">
    <name type="scientific">Flavobacterium granuli</name>
    <dbReference type="NCBI Taxonomy" id="280093"/>
    <lineage>
        <taxon>Bacteria</taxon>
        <taxon>Pseudomonadati</taxon>
        <taxon>Bacteroidota</taxon>
        <taxon>Flavobacteriia</taxon>
        <taxon>Flavobacteriales</taxon>
        <taxon>Flavobacteriaceae</taxon>
        <taxon>Flavobacterium</taxon>
    </lineage>
</organism>
<protein>
    <recommendedName>
        <fullName evidence="5">Lipoprotein</fullName>
    </recommendedName>
</protein>
<gene>
    <name evidence="1" type="ORF">BC624_101106</name>
    <name evidence="2" type="ORF">SAMN05443373_101106</name>
</gene>
<sequence>MAQLNSMFLNGMHLKQIKNSIFVSNMIKMKRVVSLMFFALLLNSCDDGNLIQEDINFEDVDTQNCTTNNIIYKLKEKEALLLEIPKNYFPSEPSLANTPLSIDINNTNRVVYRFYNGIVATDNICETIPPANPIVTDQWNATAGKIEIFTTAIKTVNNTENSTKISGYNHSIVFKNITFAKSNGTQVYETFPFGNYVTPATPLPFLFDKTVEKCSSSNLIYNYTTSEALTLDIDPNLIVNEVTAVNTPRTGVIGTSKNILKYRLFSGLLTSDYFCATTTPTTPTISQQWDAVAGISGVNGIIEVTTTTDGPNTFKHTIMLKKVTLKKGNNDFLLGDNYLYGDLLTTN</sequence>
<reference evidence="3" key="2">
    <citation type="submission" date="2016-11" db="EMBL/GenBank/DDBJ databases">
        <authorList>
            <person name="Varghese N."/>
            <person name="Submissions S."/>
        </authorList>
    </citation>
    <scope>NUCLEOTIDE SEQUENCE [LARGE SCALE GENOMIC DNA]</scope>
    <source>
        <strain evidence="3">DSM 19729</strain>
    </source>
</reference>
<dbReference type="EMBL" id="FQWO01000001">
    <property type="protein sequence ID" value="SHG24115.1"/>
    <property type="molecule type" value="Genomic_DNA"/>
</dbReference>
<evidence type="ECO:0000313" key="2">
    <source>
        <dbReference type="EMBL" id="SHG24115.1"/>
    </source>
</evidence>
<dbReference type="STRING" id="280093.SAMN05443373_101106"/>
<dbReference type="EMBL" id="PVUB01000001">
    <property type="protein sequence ID" value="PRZ27825.1"/>
    <property type="molecule type" value="Genomic_DNA"/>
</dbReference>
<evidence type="ECO:0000313" key="3">
    <source>
        <dbReference type="Proteomes" id="UP000184384"/>
    </source>
</evidence>
<evidence type="ECO:0000313" key="1">
    <source>
        <dbReference type="EMBL" id="PRZ27825.1"/>
    </source>
</evidence>
<dbReference type="Proteomes" id="UP000184384">
    <property type="component" value="Unassembled WGS sequence"/>
</dbReference>
<keyword evidence="4" id="KW-1185">Reference proteome</keyword>
<accession>A0A1M5I728</accession>
<proteinExistence type="predicted"/>